<feature type="domain" description="Xylose isomerase-like TIM barrel" evidence="1">
    <location>
        <begin position="24"/>
        <end position="226"/>
    </location>
</feature>
<dbReference type="AlphaFoldDB" id="A0A166B566"/>
<dbReference type="RefSeq" id="WP_067090613.1">
    <property type="nucleotide sequence ID" value="NZ_LWMV01000159.1"/>
</dbReference>
<dbReference type="SUPFAM" id="SSF51658">
    <property type="entry name" value="Xylose isomerase-like"/>
    <property type="match status" value="1"/>
</dbReference>
<dbReference type="Pfam" id="PF01261">
    <property type="entry name" value="AP_endonuc_2"/>
    <property type="match status" value="1"/>
</dbReference>
<dbReference type="PATRIC" id="fig|49547.3.peg.906"/>
<dbReference type="STRING" id="49547.MBCUR_08390"/>
<keyword evidence="3" id="KW-1185">Reference proteome</keyword>
<dbReference type="InterPro" id="IPR036237">
    <property type="entry name" value="Xyl_isomerase-like_sf"/>
</dbReference>
<dbReference type="InterPro" id="IPR050312">
    <property type="entry name" value="IolE/XylAMocC-like"/>
</dbReference>
<comment type="caution">
    <text evidence="2">The sequence shown here is derived from an EMBL/GenBank/DDBJ whole genome shotgun (WGS) entry which is preliminary data.</text>
</comment>
<dbReference type="OrthoDB" id="59344at2157"/>
<dbReference type="Gene3D" id="3.20.20.150">
    <property type="entry name" value="Divalent-metal-dependent TIM barrel enzymes"/>
    <property type="match status" value="1"/>
</dbReference>
<dbReference type="PANTHER" id="PTHR12110:SF21">
    <property type="entry name" value="XYLOSE ISOMERASE-LIKE TIM BARREL DOMAIN-CONTAINING PROTEIN"/>
    <property type="match status" value="1"/>
</dbReference>
<accession>A0A166B566</accession>
<dbReference type="Proteomes" id="UP000077245">
    <property type="component" value="Unassembled WGS sequence"/>
</dbReference>
<evidence type="ECO:0000259" key="1">
    <source>
        <dbReference type="Pfam" id="PF01261"/>
    </source>
</evidence>
<keyword evidence="2" id="KW-0540">Nuclease</keyword>
<gene>
    <name evidence="2" type="primary">nfo_2</name>
    <name evidence="2" type="ORF">MBCUR_08390</name>
</gene>
<sequence>MKLGFSTLSLFMNKIQDILEIAYRDNFNIIEILCEGPYMPRLMLKNKEEINFPKIRQIASDYDIEIFLHGPTVDINPASMNQGIREESRKQIMEALEIADLLNGKAVTTHPGVVHRREKRIRDLATNFCIETFIPCQEFAEDLGIALSIENMPKRFSYLGNCPSELNKIANAVGCGITIDWGHANTYENPEEYLKLPNINYFHLNDNNGIKDQHLNVGDGTADFSKDFLKKVDYGIIELNNYENVLLSRDFINKKLIDGY</sequence>
<keyword evidence="2" id="KW-0255">Endonuclease</keyword>
<reference evidence="2 3" key="1">
    <citation type="submission" date="2016-04" db="EMBL/GenBank/DDBJ databases">
        <title>Genome sequence of Methanobrevibacter curvatus DSM 11111.</title>
        <authorList>
            <person name="Poehlein A."/>
            <person name="Seedorf H."/>
            <person name="Daniel R."/>
        </authorList>
    </citation>
    <scope>NUCLEOTIDE SEQUENCE [LARGE SCALE GENOMIC DNA]</scope>
    <source>
        <strain evidence="2 3">DSM 11111</strain>
    </source>
</reference>
<dbReference type="PANTHER" id="PTHR12110">
    <property type="entry name" value="HYDROXYPYRUVATE ISOMERASE"/>
    <property type="match status" value="1"/>
</dbReference>
<proteinExistence type="predicted"/>
<evidence type="ECO:0000313" key="2">
    <source>
        <dbReference type="EMBL" id="KZX12878.1"/>
    </source>
</evidence>
<organism evidence="2 3">
    <name type="scientific">Methanobrevibacter curvatus</name>
    <dbReference type="NCBI Taxonomy" id="49547"/>
    <lineage>
        <taxon>Archaea</taxon>
        <taxon>Methanobacteriati</taxon>
        <taxon>Methanobacteriota</taxon>
        <taxon>Methanomada group</taxon>
        <taxon>Methanobacteria</taxon>
        <taxon>Methanobacteriales</taxon>
        <taxon>Methanobacteriaceae</taxon>
        <taxon>Methanobrevibacter</taxon>
    </lineage>
</organism>
<dbReference type="InterPro" id="IPR013022">
    <property type="entry name" value="Xyl_isomerase-like_TIM-brl"/>
</dbReference>
<dbReference type="GO" id="GO:0008833">
    <property type="term" value="F:deoxyribonuclease IV (phage-T4-induced) activity"/>
    <property type="evidence" value="ECO:0007669"/>
    <property type="project" value="UniProtKB-EC"/>
</dbReference>
<dbReference type="EMBL" id="LWMV01000159">
    <property type="protein sequence ID" value="KZX12878.1"/>
    <property type="molecule type" value="Genomic_DNA"/>
</dbReference>
<evidence type="ECO:0000313" key="3">
    <source>
        <dbReference type="Proteomes" id="UP000077245"/>
    </source>
</evidence>
<keyword evidence="2" id="KW-0378">Hydrolase</keyword>
<dbReference type="EC" id="3.1.21.2" evidence="2"/>
<protein>
    <submittedName>
        <fullName evidence="2">Endonuclease 4</fullName>
        <ecNumber evidence="2">3.1.21.2</ecNumber>
    </submittedName>
</protein>
<name>A0A166B566_9EURY</name>